<gene>
    <name evidence="2" type="ORF">RO1_14570</name>
</gene>
<sequence>MFLFRNRYDFNYYFLQLMIPELVYTMVITIFLYFIILKINQKLEAIEKRSASKFV</sequence>
<proteinExistence type="predicted"/>
<dbReference type="HOGENOM" id="CLU_3029622_0_0_9"/>
<dbReference type="Proteomes" id="UP000008953">
    <property type="component" value="Chromosome"/>
</dbReference>
<evidence type="ECO:0000313" key="3">
    <source>
        <dbReference type="Proteomes" id="UP000008953"/>
    </source>
</evidence>
<dbReference type="PATRIC" id="fig|718255.3.peg.2651"/>
<protein>
    <submittedName>
        <fullName evidence="2">Uncharacterized protein</fullName>
    </submittedName>
</protein>
<dbReference type="KEGG" id="rix:RO1_14570"/>
<name>D4KXI1_9FIRM</name>
<keyword evidence="1" id="KW-0812">Transmembrane</keyword>
<accession>D4KXI1</accession>
<reference evidence="2 3" key="1">
    <citation type="submission" date="2010-03" db="EMBL/GenBank/DDBJ databases">
        <title>The genome sequence of Roseburia intestinalis XB6B4.</title>
        <authorList>
            <consortium name="metaHIT consortium -- http://www.metahit.eu/"/>
            <person name="Pajon A."/>
            <person name="Turner K."/>
            <person name="Parkhill J."/>
            <person name="Bernalier A."/>
        </authorList>
    </citation>
    <scope>NUCLEOTIDE SEQUENCE [LARGE SCALE GENOMIC DNA]</scope>
    <source>
        <strain evidence="2 3">XB6B4</strain>
    </source>
</reference>
<feature type="transmembrane region" description="Helical" evidence="1">
    <location>
        <begin position="12"/>
        <end position="36"/>
    </location>
</feature>
<keyword evidence="1" id="KW-0472">Membrane</keyword>
<dbReference type="AlphaFoldDB" id="D4KXI1"/>
<organism evidence="2 3">
    <name type="scientific">Roseburia intestinalis XB6B4</name>
    <dbReference type="NCBI Taxonomy" id="718255"/>
    <lineage>
        <taxon>Bacteria</taxon>
        <taxon>Bacillati</taxon>
        <taxon>Bacillota</taxon>
        <taxon>Clostridia</taxon>
        <taxon>Lachnospirales</taxon>
        <taxon>Lachnospiraceae</taxon>
        <taxon>Roseburia</taxon>
    </lineage>
</organism>
<evidence type="ECO:0000256" key="1">
    <source>
        <dbReference type="SAM" id="Phobius"/>
    </source>
</evidence>
<evidence type="ECO:0000313" key="2">
    <source>
        <dbReference type="EMBL" id="CBL12071.1"/>
    </source>
</evidence>
<reference evidence="2 3" key="2">
    <citation type="submission" date="2010-03" db="EMBL/GenBank/DDBJ databases">
        <authorList>
            <person name="Pajon A."/>
        </authorList>
    </citation>
    <scope>NUCLEOTIDE SEQUENCE [LARGE SCALE GENOMIC DNA]</scope>
    <source>
        <strain evidence="2 3">XB6B4</strain>
    </source>
</reference>
<keyword evidence="1" id="KW-1133">Transmembrane helix</keyword>
<dbReference type="EMBL" id="FP929050">
    <property type="protein sequence ID" value="CBL12071.1"/>
    <property type="molecule type" value="Genomic_DNA"/>
</dbReference>